<keyword evidence="4" id="KW-1185">Reference proteome</keyword>
<dbReference type="Gramene" id="RZC49565">
    <property type="protein sequence ID" value="RZC49565"/>
    <property type="gene ID" value="C5167_017990"/>
</dbReference>
<evidence type="ECO:0000313" key="3">
    <source>
        <dbReference type="EMBL" id="RZC49565.1"/>
    </source>
</evidence>
<evidence type="ECO:0000256" key="1">
    <source>
        <dbReference type="ARBA" id="ARBA00009861"/>
    </source>
</evidence>
<dbReference type="GO" id="GO:0016747">
    <property type="term" value="F:acyltransferase activity, transferring groups other than amino-acyl groups"/>
    <property type="evidence" value="ECO:0007669"/>
    <property type="project" value="TreeGrafter"/>
</dbReference>
<dbReference type="PANTHER" id="PTHR31642">
    <property type="entry name" value="TRICHOTHECENE 3-O-ACETYLTRANSFERASE"/>
    <property type="match status" value="1"/>
</dbReference>
<dbReference type="Pfam" id="PF02458">
    <property type="entry name" value="Transferase"/>
    <property type="match status" value="1"/>
</dbReference>
<dbReference type="AlphaFoldDB" id="A0A4Y7IQ20"/>
<dbReference type="Gene3D" id="3.30.559.10">
    <property type="entry name" value="Chloramphenicol acetyltransferase-like domain"/>
    <property type="match status" value="2"/>
</dbReference>
<gene>
    <name evidence="3" type="ORF">C5167_017990</name>
</gene>
<dbReference type="EMBL" id="CM010716">
    <property type="protein sequence ID" value="RZC49565.1"/>
    <property type="molecule type" value="Genomic_DNA"/>
</dbReference>
<dbReference type="Proteomes" id="UP000316621">
    <property type="component" value="Chromosome 2"/>
</dbReference>
<organism evidence="3 4">
    <name type="scientific">Papaver somniferum</name>
    <name type="common">Opium poppy</name>
    <dbReference type="NCBI Taxonomy" id="3469"/>
    <lineage>
        <taxon>Eukaryota</taxon>
        <taxon>Viridiplantae</taxon>
        <taxon>Streptophyta</taxon>
        <taxon>Embryophyta</taxon>
        <taxon>Tracheophyta</taxon>
        <taxon>Spermatophyta</taxon>
        <taxon>Magnoliopsida</taxon>
        <taxon>Ranunculales</taxon>
        <taxon>Papaveraceae</taxon>
        <taxon>Papaveroideae</taxon>
        <taxon>Papaver</taxon>
    </lineage>
</organism>
<reference evidence="3 4" key="1">
    <citation type="journal article" date="2018" name="Science">
        <title>The opium poppy genome and morphinan production.</title>
        <authorList>
            <person name="Guo L."/>
            <person name="Winzer T."/>
            <person name="Yang X."/>
            <person name="Li Y."/>
            <person name="Ning Z."/>
            <person name="He Z."/>
            <person name="Teodor R."/>
            <person name="Lu Y."/>
            <person name="Bowser T.A."/>
            <person name="Graham I.A."/>
            <person name="Ye K."/>
        </authorList>
    </citation>
    <scope>NUCLEOTIDE SEQUENCE [LARGE SCALE GENOMIC DNA]</scope>
    <source>
        <strain evidence="4">cv. HN1</strain>
        <tissue evidence="3">Leaves</tissue>
    </source>
</reference>
<sequence>MSTINEALKVNLDVEIKGEATLVSPAEETPKGSYLLSNLDMAPVMVQTIYCFNKTFDNEMDAAQTIKEGLAKVLVYYYPLAGRLTMNEKHKFMINCTGEGALFLEAEANCTLEEIDDFMKPESVTLGRLCYDAGGAQNPALLAAQVTKFKCGGFVFALSMNHIMFDGIGAMEFVNSWGEITRGLPLSNPPYLDRTLLRARNPCKVEFNYGLEEIVDISNTVSPLEEEMLINKSFVFHPEKLDQLKKKAMEDGVLKKCTTFETLTAFTWRAQTKSLGLHPDQQVRILFAVNARSKLNPPLPEGYFGNAVLYMSCQSSAEMLDRPLSSTIWKIQETINSVTNNYVRSAIDFLEEHKGMPVMTHSTFVSAWSRLAFHSVDFGWGVPFYSGPLNVPRNSVLFLPCGKDRKGINVFLSLTASSMKVFEELIEV</sequence>
<keyword evidence="2" id="KW-0808">Transferase</keyword>
<evidence type="ECO:0000256" key="2">
    <source>
        <dbReference type="ARBA" id="ARBA00022679"/>
    </source>
</evidence>
<dbReference type="InterPro" id="IPR023213">
    <property type="entry name" value="CAT-like_dom_sf"/>
</dbReference>
<dbReference type="InterPro" id="IPR050317">
    <property type="entry name" value="Plant_Fungal_Acyltransferase"/>
</dbReference>
<comment type="similarity">
    <text evidence="1">Belongs to the plant acyltransferase family.</text>
</comment>
<evidence type="ECO:0008006" key="5">
    <source>
        <dbReference type="Google" id="ProtNLM"/>
    </source>
</evidence>
<protein>
    <recommendedName>
        <fullName evidence="5">Omega-hydroxypalmitate O-feruloyl transferase</fullName>
    </recommendedName>
</protein>
<name>A0A4Y7IQ20_PAPSO</name>
<dbReference type="OrthoDB" id="1862401at2759"/>
<evidence type="ECO:0000313" key="4">
    <source>
        <dbReference type="Proteomes" id="UP000316621"/>
    </source>
</evidence>
<dbReference type="STRING" id="3469.A0A4Y7IQ20"/>
<dbReference type="PANTHER" id="PTHR31642:SF310">
    <property type="entry name" value="FATTY ALCOHOL:CAFFEOYL-COA ACYLTRANSFERASE"/>
    <property type="match status" value="1"/>
</dbReference>
<accession>A0A4Y7IQ20</accession>
<proteinExistence type="inferred from homology"/>